<proteinExistence type="predicted"/>
<reference evidence="1 2" key="1">
    <citation type="journal article" date="2010" name="Cell">
        <title>The genome of Naegleria gruberi illuminates early eukaryotic versatility.</title>
        <authorList>
            <person name="Fritz-Laylin L.K."/>
            <person name="Prochnik S.E."/>
            <person name="Ginger M.L."/>
            <person name="Dacks J.B."/>
            <person name="Carpenter M.L."/>
            <person name="Field M.C."/>
            <person name="Kuo A."/>
            <person name="Paredez A."/>
            <person name="Chapman J."/>
            <person name="Pham J."/>
            <person name="Shu S."/>
            <person name="Neupane R."/>
            <person name="Cipriano M."/>
            <person name="Mancuso J."/>
            <person name="Tu H."/>
            <person name="Salamov A."/>
            <person name="Lindquist E."/>
            <person name="Shapiro H."/>
            <person name="Lucas S."/>
            <person name="Grigoriev I.V."/>
            <person name="Cande W.Z."/>
            <person name="Fulton C."/>
            <person name="Rokhsar D.S."/>
            <person name="Dawson S.C."/>
        </authorList>
    </citation>
    <scope>NUCLEOTIDE SEQUENCE [LARGE SCALE GENOMIC DNA]</scope>
    <source>
        <strain evidence="1 2">NEG-M</strain>
    </source>
</reference>
<evidence type="ECO:0000313" key="2">
    <source>
        <dbReference type="Proteomes" id="UP000006671"/>
    </source>
</evidence>
<keyword evidence="2" id="KW-1185">Reference proteome</keyword>
<gene>
    <name evidence="1" type="ORF">NAEGRDRAFT_74481</name>
</gene>
<dbReference type="InterPro" id="IPR011044">
    <property type="entry name" value="Quino_amine_DH_bsu"/>
</dbReference>
<dbReference type="KEGG" id="ngr:NAEGRDRAFT_74481"/>
<accession>D2VZG5</accession>
<dbReference type="GeneID" id="8853644"/>
<dbReference type="Proteomes" id="UP000006671">
    <property type="component" value="Unassembled WGS sequence"/>
</dbReference>
<protein>
    <submittedName>
        <fullName evidence="1">Predicted protein</fullName>
    </submittedName>
</protein>
<dbReference type="AlphaFoldDB" id="D2VZG5"/>
<dbReference type="SUPFAM" id="SSF50969">
    <property type="entry name" value="YVTN repeat-like/Quinoprotein amine dehydrogenase"/>
    <property type="match status" value="1"/>
</dbReference>
<dbReference type="RefSeq" id="XP_002670585.1">
    <property type="nucleotide sequence ID" value="XM_002670539.1"/>
</dbReference>
<dbReference type="EMBL" id="GG738914">
    <property type="protein sequence ID" value="EFC37841.1"/>
    <property type="molecule type" value="Genomic_DNA"/>
</dbReference>
<sequence length="145" mass="16707">MPDYGEHIYLMDTKTGQVLDKIKAKGVDKSNGGLYGFGYDELNHNLILSTCTFGPHYYYTIYHLSKQMKVVNKTYCSNPPTQFALDLYKKKIYFATASKPIIDCYDSDYKKKVPVNVQNSPLAFFFLKKCKYLAIVTDKKFVVHD</sequence>
<evidence type="ECO:0000313" key="1">
    <source>
        <dbReference type="EMBL" id="EFC37841.1"/>
    </source>
</evidence>
<dbReference type="InParanoid" id="D2VZG5"/>
<name>D2VZG5_NAEGR</name>
<dbReference type="VEuPathDB" id="AmoebaDB:NAEGRDRAFT_74481"/>
<organism evidence="2">
    <name type="scientific">Naegleria gruberi</name>
    <name type="common">Amoeba</name>
    <dbReference type="NCBI Taxonomy" id="5762"/>
    <lineage>
        <taxon>Eukaryota</taxon>
        <taxon>Discoba</taxon>
        <taxon>Heterolobosea</taxon>
        <taxon>Tetramitia</taxon>
        <taxon>Eutetramitia</taxon>
        <taxon>Vahlkampfiidae</taxon>
        <taxon>Naegleria</taxon>
    </lineage>
</organism>